<dbReference type="PANTHER" id="PTHR35811">
    <property type="entry name" value="SLR1870 PROTEIN"/>
    <property type="match status" value="1"/>
</dbReference>
<feature type="region of interest" description="Disordered" evidence="1">
    <location>
        <begin position="153"/>
        <end position="177"/>
    </location>
</feature>
<dbReference type="Pfam" id="PF01936">
    <property type="entry name" value="NYN"/>
    <property type="match status" value="1"/>
</dbReference>
<dbReference type="PROSITE" id="PS51644">
    <property type="entry name" value="HTH_OST"/>
    <property type="match status" value="1"/>
</dbReference>
<evidence type="ECO:0000256" key="1">
    <source>
        <dbReference type="SAM" id="MobiDB-lite"/>
    </source>
</evidence>
<dbReference type="Gene3D" id="3.40.50.1010">
    <property type="entry name" value="5'-nuclease"/>
    <property type="match status" value="1"/>
</dbReference>
<protein>
    <submittedName>
        <fullName evidence="3">Uncharacterized LabA/DUF88 family protein</fullName>
    </submittedName>
</protein>
<sequence length="292" mass="32031">MDADPRTSTRIAVLIDCDNVSSKHTAAVLEELAKYGTPTVKRAYGDWTTTQLGGWKGELQRNAIQPVQQFAYTVGKNSTDSALIIDAMDLLWQGHVEAFALVSSDSDFTRLATRLRESGKRVYGLGMRKTPESLRRAVDQFIYLELLQEQSRDETDRVESGGRASTPTSADDHEAPETSINLQSALTKAINATSGDDGWSTLGTLGQHLSRAHADFDPRAFGHQKLSTLVEEQPYLETRNESSMIQVRLRTRRGGASTSKKTAEPAKSTAKKSTPRTTTAKKKTTVKTSGKP</sequence>
<dbReference type="InterPro" id="IPR021139">
    <property type="entry name" value="NYN"/>
</dbReference>
<evidence type="ECO:0000313" key="4">
    <source>
        <dbReference type="Proteomes" id="UP000554054"/>
    </source>
</evidence>
<comment type="caution">
    <text evidence="3">The sequence shown here is derived from an EMBL/GenBank/DDBJ whole genome shotgun (WGS) entry which is preliminary data.</text>
</comment>
<dbReference type="GO" id="GO:0004540">
    <property type="term" value="F:RNA nuclease activity"/>
    <property type="evidence" value="ECO:0007669"/>
    <property type="project" value="InterPro"/>
</dbReference>
<dbReference type="Pfam" id="PF12872">
    <property type="entry name" value="OST-HTH"/>
    <property type="match status" value="1"/>
</dbReference>
<feature type="domain" description="HTH OST-type" evidence="2">
    <location>
        <begin position="178"/>
        <end position="251"/>
    </location>
</feature>
<feature type="compositionally biased region" description="Basic residues" evidence="1">
    <location>
        <begin position="269"/>
        <end position="285"/>
    </location>
</feature>
<dbReference type="CDD" id="cd11297">
    <property type="entry name" value="PIN_LabA-like_N_1"/>
    <property type="match status" value="1"/>
</dbReference>
<accession>A0A852VM03</accession>
<dbReference type="RefSeq" id="WP_185989663.1">
    <property type="nucleotide sequence ID" value="NZ_JACCAE010000001.1"/>
</dbReference>
<proteinExistence type="predicted"/>
<keyword evidence="4" id="KW-1185">Reference proteome</keyword>
<dbReference type="PANTHER" id="PTHR35811:SF1">
    <property type="entry name" value="HTH OST-TYPE DOMAIN-CONTAINING PROTEIN"/>
    <property type="match status" value="1"/>
</dbReference>
<dbReference type="InterPro" id="IPR025605">
    <property type="entry name" value="OST-HTH/LOTUS_dom"/>
</dbReference>
<dbReference type="Gene3D" id="3.30.420.610">
    <property type="entry name" value="LOTUS domain-like"/>
    <property type="match status" value="1"/>
</dbReference>
<organism evidence="3 4">
    <name type="scientific">Janibacter cremeus</name>
    <dbReference type="NCBI Taxonomy" id="1285192"/>
    <lineage>
        <taxon>Bacteria</taxon>
        <taxon>Bacillati</taxon>
        <taxon>Actinomycetota</taxon>
        <taxon>Actinomycetes</taxon>
        <taxon>Micrococcales</taxon>
        <taxon>Intrasporangiaceae</taxon>
        <taxon>Janibacter</taxon>
    </lineage>
</organism>
<evidence type="ECO:0000313" key="3">
    <source>
        <dbReference type="EMBL" id="NYF96638.1"/>
    </source>
</evidence>
<dbReference type="EMBL" id="JACCAE010000001">
    <property type="protein sequence ID" value="NYF96638.1"/>
    <property type="molecule type" value="Genomic_DNA"/>
</dbReference>
<feature type="region of interest" description="Disordered" evidence="1">
    <location>
        <begin position="249"/>
        <end position="292"/>
    </location>
</feature>
<dbReference type="InterPro" id="IPR041966">
    <property type="entry name" value="LOTUS-like"/>
</dbReference>
<gene>
    <name evidence="3" type="ORF">BJY20_000030</name>
</gene>
<name>A0A852VM03_9MICO</name>
<dbReference type="AlphaFoldDB" id="A0A852VM03"/>
<dbReference type="Proteomes" id="UP000554054">
    <property type="component" value="Unassembled WGS sequence"/>
</dbReference>
<reference evidence="3 4" key="1">
    <citation type="submission" date="2020-07" db="EMBL/GenBank/DDBJ databases">
        <title>Sequencing the genomes of 1000 actinobacteria strains.</title>
        <authorList>
            <person name="Klenk H.-P."/>
        </authorList>
    </citation>
    <scope>NUCLEOTIDE SEQUENCE [LARGE SCALE GENOMIC DNA]</scope>
    <source>
        <strain evidence="3 4">DSM 26154</strain>
    </source>
</reference>
<dbReference type="CDD" id="cd10146">
    <property type="entry name" value="LabA_like_C"/>
    <property type="match status" value="1"/>
</dbReference>
<evidence type="ECO:0000259" key="2">
    <source>
        <dbReference type="PROSITE" id="PS51644"/>
    </source>
</evidence>